<protein>
    <recommendedName>
        <fullName evidence="2">Acyltransferase 3 domain-containing protein</fullName>
    </recommendedName>
</protein>
<feature type="transmembrane region" description="Helical" evidence="1">
    <location>
        <begin position="70"/>
        <end position="90"/>
    </location>
</feature>
<gene>
    <name evidence="3" type="ORF">GAK31_03126</name>
</gene>
<evidence type="ECO:0000256" key="1">
    <source>
        <dbReference type="SAM" id="Phobius"/>
    </source>
</evidence>
<keyword evidence="1" id="KW-1133">Transmembrane helix</keyword>
<comment type="caution">
    <text evidence="3">The sequence shown here is derived from an EMBL/GenBank/DDBJ whole genome shotgun (WGS) entry which is preliminary data.</text>
</comment>
<feature type="transmembrane region" description="Helical" evidence="1">
    <location>
        <begin position="161"/>
        <end position="180"/>
    </location>
</feature>
<dbReference type="PANTHER" id="PTHR23028">
    <property type="entry name" value="ACETYLTRANSFERASE"/>
    <property type="match status" value="1"/>
</dbReference>
<dbReference type="Pfam" id="PF01757">
    <property type="entry name" value="Acyl_transf_3"/>
    <property type="match status" value="1"/>
</dbReference>
<accession>A0A7V8FEU3</accession>
<evidence type="ECO:0000259" key="2">
    <source>
        <dbReference type="Pfam" id="PF01757"/>
    </source>
</evidence>
<evidence type="ECO:0000313" key="3">
    <source>
        <dbReference type="EMBL" id="KAF1014102.1"/>
    </source>
</evidence>
<evidence type="ECO:0000313" key="4">
    <source>
        <dbReference type="Proteomes" id="UP000487117"/>
    </source>
</evidence>
<dbReference type="EMBL" id="WNDS01000004">
    <property type="protein sequence ID" value="KAF1014102.1"/>
    <property type="molecule type" value="Genomic_DNA"/>
</dbReference>
<dbReference type="InterPro" id="IPR050879">
    <property type="entry name" value="Acyltransferase_3"/>
</dbReference>
<feature type="transmembrane region" description="Helical" evidence="1">
    <location>
        <begin position="229"/>
        <end position="247"/>
    </location>
</feature>
<dbReference type="InterPro" id="IPR002656">
    <property type="entry name" value="Acyl_transf_3_dom"/>
</dbReference>
<dbReference type="GO" id="GO:0016020">
    <property type="term" value="C:membrane"/>
    <property type="evidence" value="ECO:0007669"/>
    <property type="project" value="TreeGrafter"/>
</dbReference>
<keyword evidence="1" id="KW-0812">Transmembrane</keyword>
<reference evidence="4" key="1">
    <citation type="journal article" date="2020" name="MBio">
        <title>Horizontal gene transfer to a defensive symbiont with a reduced genome amongst a multipartite beetle microbiome.</title>
        <authorList>
            <person name="Waterworth S.C."/>
            <person name="Florez L.V."/>
            <person name="Rees E.R."/>
            <person name="Hertweck C."/>
            <person name="Kaltenpoth M."/>
            <person name="Kwan J.C."/>
        </authorList>
    </citation>
    <scope>NUCLEOTIDE SEQUENCE [LARGE SCALE GENOMIC DNA]</scope>
</reference>
<name>A0A7V8FEU3_STEMA</name>
<sequence>MVIYGHAKAIAPAVEHEDFFVWAGFGHYSGHIVVNIFFLVSGFLVTGSLMRQRNPLNFFKLRALRLVPGYSVNVALLALVLGTVMTALPVRDYLRSPDVWAYIVKNLHLSSDMAWNLPGVFEQNAKTSTINGSQWTLPAEVRMYVLLGVARLIGLFHSVRVATFATFAIMAIGAFVPYYLPLHQDWFRLGLYFSLGVLAYLHRDAIQISYVFAIGMVGLAVLTRHLPGYELTFALATGAVVFAAAYLTRPVQWLERFGDPSYGIYLWGWPAQQVVARYAPDAGLVLHVSLALALAMVAGYASWHLVEKHALKLK</sequence>
<dbReference type="AlphaFoldDB" id="A0A7V8FEU3"/>
<feature type="transmembrane region" description="Helical" evidence="1">
    <location>
        <begin position="28"/>
        <end position="49"/>
    </location>
</feature>
<feature type="transmembrane region" description="Helical" evidence="1">
    <location>
        <begin position="200"/>
        <end position="222"/>
    </location>
</feature>
<dbReference type="GO" id="GO:0000271">
    <property type="term" value="P:polysaccharide biosynthetic process"/>
    <property type="evidence" value="ECO:0007669"/>
    <property type="project" value="TreeGrafter"/>
</dbReference>
<feature type="domain" description="Acyltransferase 3" evidence="2">
    <location>
        <begin position="1"/>
        <end position="301"/>
    </location>
</feature>
<keyword evidence="1" id="KW-0472">Membrane</keyword>
<dbReference type="Proteomes" id="UP000487117">
    <property type="component" value="Unassembled WGS sequence"/>
</dbReference>
<dbReference type="GO" id="GO:0016747">
    <property type="term" value="F:acyltransferase activity, transferring groups other than amino-acyl groups"/>
    <property type="evidence" value="ECO:0007669"/>
    <property type="project" value="InterPro"/>
</dbReference>
<feature type="transmembrane region" description="Helical" evidence="1">
    <location>
        <begin position="284"/>
        <end position="306"/>
    </location>
</feature>
<proteinExistence type="predicted"/>
<dbReference type="PANTHER" id="PTHR23028:SF53">
    <property type="entry name" value="ACYL_TRANSF_3 DOMAIN-CONTAINING PROTEIN"/>
    <property type="match status" value="1"/>
</dbReference>
<organism evidence="3 4">
    <name type="scientific">Stenotrophomonas maltophilia</name>
    <name type="common">Pseudomonas maltophilia</name>
    <name type="synonym">Xanthomonas maltophilia</name>
    <dbReference type="NCBI Taxonomy" id="40324"/>
    <lineage>
        <taxon>Bacteria</taxon>
        <taxon>Pseudomonadati</taxon>
        <taxon>Pseudomonadota</taxon>
        <taxon>Gammaproteobacteria</taxon>
        <taxon>Lysobacterales</taxon>
        <taxon>Lysobacteraceae</taxon>
        <taxon>Stenotrophomonas</taxon>
        <taxon>Stenotrophomonas maltophilia group</taxon>
    </lineage>
</organism>